<dbReference type="Proteomes" id="UP000053989">
    <property type="component" value="Unassembled WGS sequence"/>
</dbReference>
<dbReference type="InParanoid" id="A0A0C2ZJ07"/>
<proteinExistence type="predicted"/>
<sequence length="101" mass="11010">MPSIDPRSASLLPYMYSQVGRLTPSRPSDSDFGTVMALVSQSCHETVPQISLDLACTPILSRGFSSASCLYRLSYSIIASAFSLSFKKVVSIFSTLRTINH</sequence>
<dbReference type="EMBL" id="KN822201">
    <property type="protein sequence ID" value="KIM52742.1"/>
    <property type="molecule type" value="Genomic_DNA"/>
</dbReference>
<keyword evidence="2" id="KW-1185">Reference proteome</keyword>
<organism evidence="1 2">
    <name type="scientific">Scleroderma citrinum Foug A</name>
    <dbReference type="NCBI Taxonomy" id="1036808"/>
    <lineage>
        <taxon>Eukaryota</taxon>
        <taxon>Fungi</taxon>
        <taxon>Dikarya</taxon>
        <taxon>Basidiomycota</taxon>
        <taxon>Agaricomycotina</taxon>
        <taxon>Agaricomycetes</taxon>
        <taxon>Agaricomycetidae</taxon>
        <taxon>Boletales</taxon>
        <taxon>Sclerodermatineae</taxon>
        <taxon>Sclerodermataceae</taxon>
        <taxon>Scleroderma</taxon>
    </lineage>
</organism>
<reference evidence="1 2" key="1">
    <citation type="submission" date="2014-04" db="EMBL/GenBank/DDBJ databases">
        <authorList>
            <consortium name="DOE Joint Genome Institute"/>
            <person name="Kuo A."/>
            <person name="Kohler A."/>
            <person name="Nagy L.G."/>
            <person name="Floudas D."/>
            <person name="Copeland A."/>
            <person name="Barry K.W."/>
            <person name="Cichocki N."/>
            <person name="Veneault-Fourrey C."/>
            <person name="LaButti K."/>
            <person name="Lindquist E.A."/>
            <person name="Lipzen A."/>
            <person name="Lundell T."/>
            <person name="Morin E."/>
            <person name="Murat C."/>
            <person name="Sun H."/>
            <person name="Tunlid A."/>
            <person name="Henrissat B."/>
            <person name="Grigoriev I.V."/>
            <person name="Hibbett D.S."/>
            <person name="Martin F."/>
            <person name="Nordberg H.P."/>
            <person name="Cantor M.N."/>
            <person name="Hua S.X."/>
        </authorList>
    </citation>
    <scope>NUCLEOTIDE SEQUENCE [LARGE SCALE GENOMIC DNA]</scope>
    <source>
        <strain evidence="1 2">Foug A</strain>
    </source>
</reference>
<protein>
    <submittedName>
        <fullName evidence="1">Uncharacterized protein</fullName>
    </submittedName>
</protein>
<dbReference type="HOGENOM" id="CLU_2293336_0_0_1"/>
<evidence type="ECO:0000313" key="2">
    <source>
        <dbReference type="Proteomes" id="UP000053989"/>
    </source>
</evidence>
<dbReference type="AlphaFoldDB" id="A0A0C2ZJ07"/>
<accession>A0A0C2ZJ07</accession>
<gene>
    <name evidence="1" type="ORF">SCLCIDRAFT_488146</name>
</gene>
<reference evidence="2" key="2">
    <citation type="submission" date="2015-01" db="EMBL/GenBank/DDBJ databases">
        <title>Evolutionary Origins and Diversification of the Mycorrhizal Mutualists.</title>
        <authorList>
            <consortium name="DOE Joint Genome Institute"/>
            <consortium name="Mycorrhizal Genomics Consortium"/>
            <person name="Kohler A."/>
            <person name="Kuo A."/>
            <person name="Nagy L.G."/>
            <person name="Floudas D."/>
            <person name="Copeland A."/>
            <person name="Barry K.W."/>
            <person name="Cichocki N."/>
            <person name="Veneault-Fourrey C."/>
            <person name="LaButti K."/>
            <person name="Lindquist E.A."/>
            <person name="Lipzen A."/>
            <person name="Lundell T."/>
            <person name="Morin E."/>
            <person name="Murat C."/>
            <person name="Riley R."/>
            <person name="Ohm R."/>
            <person name="Sun H."/>
            <person name="Tunlid A."/>
            <person name="Henrissat B."/>
            <person name="Grigoriev I.V."/>
            <person name="Hibbett D.S."/>
            <person name="Martin F."/>
        </authorList>
    </citation>
    <scope>NUCLEOTIDE SEQUENCE [LARGE SCALE GENOMIC DNA]</scope>
    <source>
        <strain evidence="2">Foug A</strain>
    </source>
</reference>
<evidence type="ECO:0000313" key="1">
    <source>
        <dbReference type="EMBL" id="KIM52742.1"/>
    </source>
</evidence>
<name>A0A0C2ZJ07_9AGAM</name>